<keyword evidence="5 8" id="KW-0464">Manganese</keyword>
<dbReference type="RefSeq" id="WP_190914249.1">
    <property type="nucleotide sequence ID" value="NZ_JACXIZ010000007.1"/>
</dbReference>
<keyword evidence="2 8" id="KW-0479">Metal-binding</keyword>
<evidence type="ECO:0000256" key="6">
    <source>
        <dbReference type="ARBA" id="ARBA00023295"/>
    </source>
</evidence>
<evidence type="ECO:0000259" key="11">
    <source>
        <dbReference type="Pfam" id="PF11975"/>
    </source>
</evidence>
<evidence type="ECO:0000256" key="7">
    <source>
        <dbReference type="PIRSR" id="PIRSR601088-2"/>
    </source>
</evidence>
<dbReference type="GO" id="GO:0005975">
    <property type="term" value="P:carbohydrate metabolic process"/>
    <property type="evidence" value="ECO:0007669"/>
    <property type="project" value="InterPro"/>
</dbReference>
<evidence type="ECO:0000313" key="12">
    <source>
        <dbReference type="EMBL" id="MBD2843993.1"/>
    </source>
</evidence>
<evidence type="ECO:0000256" key="3">
    <source>
        <dbReference type="ARBA" id="ARBA00022801"/>
    </source>
</evidence>
<gene>
    <name evidence="12" type="ORF">IDH44_02215</name>
</gene>
<dbReference type="InterPro" id="IPR036291">
    <property type="entry name" value="NAD(P)-bd_dom_sf"/>
</dbReference>
<comment type="cofactor">
    <cofactor evidence="10">
        <name>NAD(+)</name>
        <dbReference type="ChEBI" id="CHEBI:57540"/>
    </cofactor>
    <text evidence="10">Binds 1 NAD(+) per subunit.</text>
</comment>
<feature type="binding site" evidence="7">
    <location>
        <position position="96"/>
    </location>
    <ligand>
        <name>substrate</name>
    </ligand>
</feature>
<dbReference type="CDD" id="cd05296">
    <property type="entry name" value="GH4_P_beta_glucosidase"/>
    <property type="match status" value="1"/>
</dbReference>
<accession>A0A927GQ49</accession>
<keyword evidence="3 10" id="KW-0378">Hydrolase</keyword>
<keyword evidence="8" id="KW-0170">Cobalt</keyword>
<evidence type="ECO:0000256" key="4">
    <source>
        <dbReference type="ARBA" id="ARBA00023027"/>
    </source>
</evidence>
<reference evidence="12" key="1">
    <citation type="submission" date="2020-09" db="EMBL/GenBank/DDBJ databases">
        <title>A novel bacterium of genus Paenibacillus, isolated from South China Sea.</title>
        <authorList>
            <person name="Huang H."/>
            <person name="Mo K."/>
            <person name="Hu Y."/>
        </authorList>
    </citation>
    <scope>NUCLEOTIDE SEQUENCE</scope>
    <source>
        <strain evidence="12">IB182496</strain>
    </source>
</reference>
<comment type="caution">
    <text evidence="12">The sequence shown here is derived from an EMBL/GenBank/DDBJ whole genome shotgun (WGS) entry which is preliminary data.</text>
</comment>
<dbReference type="GO" id="GO:0004553">
    <property type="term" value="F:hydrolase activity, hydrolyzing O-glycosyl compounds"/>
    <property type="evidence" value="ECO:0007669"/>
    <property type="project" value="InterPro"/>
</dbReference>
<dbReference type="PANTHER" id="PTHR32092:SF5">
    <property type="entry name" value="6-PHOSPHO-BETA-GLUCOSIDASE"/>
    <property type="match status" value="1"/>
</dbReference>
<feature type="binding site" evidence="7">
    <location>
        <position position="150"/>
    </location>
    <ligand>
        <name>substrate</name>
    </ligand>
</feature>
<dbReference type="SUPFAM" id="SSF56327">
    <property type="entry name" value="LDH C-terminal domain-like"/>
    <property type="match status" value="1"/>
</dbReference>
<dbReference type="Proteomes" id="UP000621560">
    <property type="component" value="Unassembled WGS sequence"/>
</dbReference>
<evidence type="ECO:0000313" key="13">
    <source>
        <dbReference type="Proteomes" id="UP000621560"/>
    </source>
</evidence>
<keyword evidence="4 10" id="KW-0520">NAD</keyword>
<evidence type="ECO:0000256" key="1">
    <source>
        <dbReference type="ARBA" id="ARBA00010141"/>
    </source>
</evidence>
<feature type="site" description="Increases basicity of active site Tyr" evidence="9">
    <location>
        <position position="112"/>
    </location>
</feature>
<dbReference type="InterPro" id="IPR019802">
    <property type="entry name" value="GlycHydrolase_4_CS"/>
</dbReference>
<keyword evidence="6 10" id="KW-0326">Glycosidase</keyword>
<dbReference type="AlphaFoldDB" id="A0A927GQ49"/>
<dbReference type="GO" id="GO:0016616">
    <property type="term" value="F:oxidoreductase activity, acting on the CH-OH group of donors, NAD or NADP as acceptor"/>
    <property type="evidence" value="ECO:0007669"/>
    <property type="project" value="InterPro"/>
</dbReference>
<keyword evidence="8" id="KW-0408">Iron</keyword>
<proteinExistence type="inferred from homology"/>
<name>A0A927GQ49_9BACL</name>
<dbReference type="Pfam" id="PF02056">
    <property type="entry name" value="Glyco_hydro_4"/>
    <property type="match status" value="1"/>
</dbReference>
<evidence type="ECO:0000256" key="8">
    <source>
        <dbReference type="PIRSR" id="PIRSR601088-3"/>
    </source>
</evidence>
<protein>
    <submittedName>
        <fullName evidence="12">6-phospho-beta-glucosidase</fullName>
    </submittedName>
</protein>
<comment type="similarity">
    <text evidence="1 10">Belongs to the glycosyl hydrolase 4 family.</text>
</comment>
<sequence>MNKMLKIAVIGGGSSYTPELVEGLIRYHDTFPVGELCLVDIAEGEEKLRVIGELARRMVEKSGLPIKVVATLDRREAIRGADFVSTQIRVGGLDARSRDEKIPLAHGLIGQETTGAGGFAKALRTIPVILDICKEMEELAPEAFLINFTNPAGIVTEAVSKYSSIRSVGLCNLPIGTKMQIAELYGRAPEELFIEMAGINHLNWTTRVVLDGKDCTADFLGRLSDSGGFTMKNIPDLAWDADFIRSLGALPCAYHRYYYMKSEMLAELLESYKEAGATRADDVKAVEAELFELYRQPDLAHKPAQLEQRGGAYYSEAAVQLMKSIYNDAGDIQIVNVRNGGIIACLPDDAAIETNCVIKADGPHPIALASPLPPQIRGLLQVVKAYEELTVEAAVRGSREAALQALTIHPLVGDERAARTVLAEILEQNKAYLPAFAAE</sequence>
<dbReference type="PRINTS" id="PR00732">
    <property type="entry name" value="GLHYDRLASE4"/>
</dbReference>
<dbReference type="InterPro" id="IPR015955">
    <property type="entry name" value="Lactate_DH/Glyco_Ohase_4_C"/>
</dbReference>
<dbReference type="PROSITE" id="PS01324">
    <property type="entry name" value="GLYCOSYL_HYDROL_F4"/>
    <property type="match status" value="1"/>
</dbReference>
<evidence type="ECO:0000256" key="2">
    <source>
        <dbReference type="ARBA" id="ARBA00022723"/>
    </source>
</evidence>
<keyword evidence="13" id="KW-1185">Reference proteome</keyword>
<evidence type="ECO:0000256" key="5">
    <source>
        <dbReference type="ARBA" id="ARBA00023211"/>
    </source>
</evidence>
<dbReference type="InterPro" id="IPR001088">
    <property type="entry name" value="Glyco_hydro_4"/>
</dbReference>
<evidence type="ECO:0000256" key="10">
    <source>
        <dbReference type="RuleBase" id="RU361152"/>
    </source>
</evidence>
<dbReference type="Gene3D" id="3.40.50.720">
    <property type="entry name" value="NAD(P)-binding Rossmann-like Domain"/>
    <property type="match status" value="1"/>
</dbReference>
<dbReference type="EMBL" id="JACXIZ010000007">
    <property type="protein sequence ID" value="MBD2843993.1"/>
    <property type="molecule type" value="Genomic_DNA"/>
</dbReference>
<evidence type="ECO:0000256" key="9">
    <source>
        <dbReference type="PIRSR" id="PIRSR601088-4"/>
    </source>
</evidence>
<keyword evidence="8" id="KW-0533">Nickel</keyword>
<feature type="binding site" evidence="8">
    <location>
        <position position="201"/>
    </location>
    <ligand>
        <name>Mn(2+)</name>
        <dbReference type="ChEBI" id="CHEBI:29035"/>
    </ligand>
</feature>
<dbReference type="PANTHER" id="PTHR32092">
    <property type="entry name" value="6-PHOSPHO-BETA-GLUCOSIDASE-RELATED"/>
    <property type="match status" value="1"/>
</dbReference>
<dbReference type="SUPFAM" id="SSF51735">
    <property type="entry name" value="NAD(P)-binding Rossmann-fold domains"/>
    <property type="match status" value="1"/>
</dbReference>
<organism evidence="12 13">
    <name type="scientific">Paenibacillus sabuli</name>
    <dbReference type="NCBI Taxonomy" id="2772509"/>
    <lineage>
        <taxon>Bacteria</taxon>
        <taxon>Bacillati</taxon>
        <taxon>Bacillota</taxon>
        <taxon>Bacilli</taxon>
        <taxon>Bacillales</taxon>
        <taxon>Paenibacillaceae</taxon>
        <taxon>Paenibacillus</taxon>
    </lineage>
</organism>
<dbReference type="Pfam" id="PF11975">
    <property type="entry name" value="Glyco_hydro_4C"/>
    <property type="match status" value="1"/>
</dbReference>
<feature type="domain" description="Glycosyl hydrolase family 4 C-terminal" evidence="11">
    <location>
        <begin position="196"/>
        <end position="412"/>
    </location>
</feature>
<dbReference type="InterPro" id="IPR022616">
    <property type="entry name" value="Glyco_hydro_4_C"/>
</dbReference>
<dbReference type="Gene3D" id="3.90.110.10">
    <property type="entry name" value="Lactate dehydrogenase/glycoside hydrolase, family 4, C-terminal"/>
    <property type="match status" value="1"/>
</dbReference>
<feature type="binding site" evidence="8">
    <location>
        <position position="171"/>
    </location>
    <ligand>
        <name>Mn(2+)</name>
        <dbReference type="ChEBI" id="CHEBI:29035"/>
    </ligand>
</feature>
<dbReference type="GO" id="GO:0046872">
    <property type="term" value="F:metal ion binding"/>
    <property type="evidence" value="ECO:0007669"/>
    <property type="project" value="UniProtKB-KW"/>
</dbReference>